<evidence type="ECO:0000256" key="5">
    <source>
        <dbReference type="ARBA" id="ARBA00023136"/>
    </source>
</evidence>
<feature type="transmembrane region" description="Helical" evidence="7">
    <location>
        <begin position="98"/>
        <end position="118"/>
    </location>
</feature>
<dbReference type="RefSeq" id="WP_084601269.1">
    <property type="nucleotide sequence ID" value="NZ_JXYQ01000032.1"/>
</dbReference>
<dbReference type="Pfam" id="PF01594">
    <property type="entry name" value="AI-2E_transport"/>
    <property type="match status" value="1"/>
</dbReference>
<dbReference type="OrthoDB" id="8113193at2"/>
<comment type="subcellular location">
    <subcellularLocation>
        <location evidence="1">Membrane</location>
        <topology evidence="1">Multi-pass membrane protein</topology>
    </subcellularLocation>
</comment>
<dbReference type="PATRIC" id="fig|80878.5.peg.1769"/>
<evidence type="ECO:0000313" key="9">
    <source>
        <dbReference type="Proteomes" id="UP000032566"/>
    </source>
</evidence>
<keyword evidence="9" id="KW-1185">Reference proteome</keyword>
<keyword evidence="4 7" id="KW-1133">Transmembrane helix</keyword>
<feature type="transmembrane region" description="Helical" evidence="7">
    <location>
        <begin position="34"/>
        <end position="52"/>
    </location>
</feature>
<proteinExistence type="inferred from homology"/>
<evidence type="ECO:0000256" key="1">
    <source>
        <dbReference type="ARBA" id="ARBA00004141"/>
    </source>
</evidence>
<feature type="transmembrane region" description="Helical" evidence="7">
    <location>
        <begin position="266"/>
        <end position="286"/>
    </location>
</feature>
<feature type="transmembrane region" description="Helical" evidence="7">
    <location>
        <begin position="337"/>
        <end position="365"/>
    </location>
</feature>
<feature type="transmembrane region" description="Helical" evidence="7">
    <location>
        <begin position="239"/>
        <end position="259"/>
    </location>
</feature>
<keyword evidence="5 7" id="KW-0472">Membrane</keyword>
<sequence length="375" mass="39881">MAQHQPPALSQEPPPAALTTYTAAPPPLRSVRSGVVLASYLLMGGALLLVMWRGLLPGLLCVCLGFLLTRALTAWIAAGTRRLPGAQRNRPAADAPPRSAQVVAAAVVMLMPLALLAAGLTHSRGYLVDAPQQYRELLTYMARTVLELRLKLPADMAAHLPEGAAEIQRIIANYLGAKAGALAMAGRAWLGSVLFAYVGLLIGSLAAVRTTKASLGPLAQQLAQRITLFGEAFRQIVAAQFWIAAFNTLLTALFLLFILPMWDMALPYTPVLITLTFVAGLVPIVGNLLCNVVMTIVGLSVSPLAAAACLGFLILIHKAEYVINAKVVGQRTQMGVWELLSVMFVAEAVFGPAGLVAAPLFYAYLKKELVAARLV</sequence>
<evidence type="ECO:0000256" key="4">
    <source>
        <dbReference type="ARBA" id="ARBA00022989"/>
    </source>
</evidence>
<dbReference type="InterPro" id="IPR002549">
    <property type="entry name" value="AI-2E-like"/>
</dbReference>
<evidence type="ECO:0000256" key="2">
    <source>
        <dbReference type="ARBA" id="ARBA00009773"/>
    </source>
</evidence>
<evidence type="ECO:0000313" key="8">
    <source>
        <dbReference type="EMBL" id="KJA10456.1"/>
    </source>
</evidence>
<gene>
    <name evidence="8" type="ORF">RP29_10545</name>
</gene>
<reference evidence="8 9" key="1">
    <citation type="submission" date="2014-12" db="EMBL/GenBank/DDBJ databases">
        <title>Isolation of bacteria from lake water.</title>
        <authorList>
            <person name="Sheng K.-Y."/>
            <person name="Chin P.-S."/>
            <person name="Chan K.-G."/>
            <person name="Tan G.S."/>
        </authorList>
    </citation>
    <scope>NUCLEOTIDE SEQUENCE [LARGE SCALE GENOMIC DNA]</scope>
    <source>
        <strain evidence="8 9">KY4</strain>
    </source>
</reference>
<dbReference type="GO" id="GO:0016020">
    <property type="term" value="C:membrane"/>
    <property type="evidence" value="ECO:0007669"/>
    <property type="project" value="UniProtKB-SubCell"/>
</dbReference>
<dbReference type="STRING" id="80878.RP29_10545"/>
<evidence type="ECO:0000256" key="3">
    <source>
        <dbReference type="ARBA" id="ARBA00022692"/>
    </source>
</evidence>
<dbReference type="AlphaFoldDB" id="A0A0D7K7Y6"/>
<dbReference type="EMBL" id="JXYQ01000032">
    <property type="protein sequence ID" value="KJA10456.1"/>
    <property type="molecule type" value="Genomic_DNA"/>
</dbReference>
<evidence type="ECO:0000256" key="6">
    <source>
        <dbReference type="SAM" id="MobiDB-lite"/>
    </source>
</evidence>
<comment type="similarity">
    <text evidence="2">Belongs to the autoinducer-2 exporter (AI-2E) (TC 2.A.86) family.</text>
</comment>
<feature type="transmembrane region" description="Helical" evidence="7">
    <location>
        <begin position="59"/>
        <end position="78"/>
    </location>
</feature>
<keyword evidence="3 7" id="KW-0812">Transmembrane</keyword>
<name>A0A0D7K7Y6_9BURK</name>
<feature type="transmembrane region" description="Helical" evidence="7">
    <location>
        <begin position="292"/>
        <end position="316"/>
    </location>
</feature>
<organism evidence="8 9">
    <name type="scientific">Acidovorax temperans</name>
    <dbReference type="NCBI Taxonomy" id="80878"/>
    <lineage>
        <taxon>Bacteria</taxon>
        <taxon>Pseudomonadati</taxon>
        <taxon>Pseudomonadota</taxon>
        <taxon>Betaproteobacteria</taxon>
        <taxon>Burkholderiales</taxon>
        <taxon>Comamonadaceae</taxon>
        <taxon>Acidovorax</taxon>
    </lineage>
</organism>
<feature type="transmembrane region" description="Helical" evidence="7">
    <location>
        <begin position="188"/>
        <end position="208"/>
    </location>
</feature>
<feature type="region of interest" description="Disordered" evidence="6">
    <location>
        <begin position="1"/>
        <end position="22"/>
    </location>
</feature>
<comment type="caution">
    <text evidence="8">The sequence shown here is derived from an EMBL/GenBank/DDBJ whole genome shotgun (WGS) entry which is preliminary data.</text>
</comment>
<protein>
    <submittedName>
        <fullName evidence="8">Permease</fullName>
    </submittedName>
</protein>
<dbReference type="Proteomes" id="UP000032566">
    <property type="component" value="Unassembled WGS sequence"/>
</dbReference>
<evidence type="ECO:0000256" key="7">
    <source>
        <dbReference type="SAM" id="Phobius"/>
    </source>
</evidence>
<accession>A0A0D7K7Y6</accession>